<keyword evidence="3" id="KW-0731">Sigma factor</keyword>
<dbReference type="InterPro" id="IPR039425">
    <property type="entry name" value="RNA_pol_sigma-70-like"/>
</dbReference>
<dbReference type="OrthoDB" id="941544at2"/>
<organism evidence="7 8">
    <name type="scientific">Chryseolinea serpens</name>
    <dbReference type="NCBI Taxonomy" id="947013"/>
    <lineage>
        <taxon>Bacteria</taxon>
        <taxon>Pseudomonadati</taxon>
        <taxon>Bacteroidota</taxon>
        <taxon>Cytophagia</taxon>
        <taxon>Cytophagales</taxon>
        <taxon>Fulvivirgaceae</taxon>
        <taxon>Chryseolinea</taxon>
    </lineage>
</organism>
<dbReference type="Pfam" id="PF08281">
    <property type="entry name" value="Sigma70_r4_2"/>
    <property type="match status" value="1"/>
</dbReference>
<dbReference type="Proteomes" id="UP000184212">
    <property type="component" value="Unassembled WGS sequence"/>
</dbReference>
<evidence type="ECO:0000256" key="3">
    <source>
        <dbReference type="ARBA" id="ARBA00023082"/>
    </source>
</evidence>
<dbReference type="SUPFAM" id="SSF88659">
    <property type="entry name" value="Sigma3 and sigma4 domains of RNA polymerase sigma factors"/>
    <property type="match status" value="1"/>
</dbReference>
<dbReference type="NCBIfam" id="TIGR02937">
    <property type="entry name" value="sigma70-ECF"/>
    <property type="match status" value="1"/>
</dbReference>
<dbReference type="InterPro" id="IPR013324">
    <property type="entry name" value="RNA_pol_sigma_r3/r4-like"/>
</dbReference>
<gene>
    <name evidence="7" type="ORF">SAMN04488109_4027</name>
</gene>
<evidence type="ECO:0000313" key="7">
    <source>
        <dbReference type="EMBL" id="SHH49117.1"/>
    </source>
</evidence>
<dbReference type="SUPFAM" id="SSF88946">
    <property type="entry name" value="Sigma2 domain of RNA polymerase sigma factors"/>
    <property type="match status" value="1"/>
</dbReference>
<dbReference type="InterPro" id="IPR014284">
    <property type="entry name" value="RNA_pol_sigma-70_dom"/>
</dbReference>
<dbReference type="InterPro" id="IPR013249">
    <property type="entry name" value="RNA_pol_sigma70_r4_t2"/>
</dbReference>
<dbReference type="Gene3D" id="1.10.1740.10">
    <property type="match status" value="1"/>
</dbReference>
<reference evidence="7 8" key="1">
    <citation type="submission" date="2016-11" db="EMBL/GenBank/DDBJ databases">
        <authorList>
            <person name="Jaros S."/>
            <person name="Januszkiewicz K."/>
            <person name="Wedrychowicz H."/>
        </authorList>
    </citation>
    <scope>NUCLEOTIDE SEQUENCE [LARGE SCALE GENOMIC DNA]</scope>
    <source>
        <strain evidence="7 8">DSM 24574</strain>
    </source>
</reference>
<evidence type="ECO:0000256" key="4">
    <source>
        <dbReference type="ARBA" id="ARBA00023163"/>
    </source>
</evidence>
<feature type="domain" description="RNA polymerase sigma factor 70 region 4 type 2" evidence="6">
    <location>
        <begin position="118"/>
        <end position="168"/>
    </location>
</feature>
<dbReference type="InterPro" id="IPR007627">
    <property type="entry name" value="RNA_pol_sigma70_r2"/>
</dbReference>
<dbReference type="GO" id="GO:0016987">
    <property type="term" value="F:sigma factor activity"/>
    <property type="evidence" value="ECO:0007669"/>
    <property type="project" value="UniProtKB-KW"/>
</dbReference>
<dbReference type="GO" id="GO:0006352">
    <property type="term" value="P:DNA-templated transcription initiation"/>
    <property type="evidence" value="ECO:0007669"/>
    <property type="project" value="InterPro"/>
</dbReference>
<dbReference type="RefSeq" id="WP_073137592.1">
    <property type="nucleotide sequence ID" value="NZ_FQWQ01000003.1"/>
</dbReference>
<dbReference type="GO" id="GO:0003677">
    <property type="term" value="F:DNA binding"/>
    <property type="evidence" value="ECO:0007669"/>
    <property type="project" value="InterPro"/>
</dbReference>
<keyword evidence="8" id="KW-1185">Reference proteome</keyword>
<evidence type="ECO:0000256" key="2">
    <source>
        <dbReference type="ARBA" id="ARBA00023015"/>
    </source>
</evidence>
<dbReference type="InterPro" id="IPR013325">
    <property type="entry name" value="RNA_pol_sigma_r2"/>
</dbReference>
<keyword evidence="2" id="KW-0805">Transcription regulation</keyword>
<dbReference type="EMBL" id="FQWQ01000003">
    <property type="protein sequence ID" value="SHH49117.1"/>
    <property type="molecule type" value="Genomic_DNA"/>
</dbReference>
<evidence type="ECO:0000256" key="1">
    <source>
        <dbReference type="ARBA" id="ARBA00010641"/>
    </source>
</evidence>
<protein>
    <submittedName>
        <fullName evidence="7">RNA polymerase sigma-70 factor, ECF subfamily</fullName>
    </submittedName>
</protein>
<comment type="similarity">
    <text evidence="1">Belongs to the sigma-70 factor family. ECF subfamily.</text>
</comment>
<evidence type="ECO:0000259" key="6">
    <source>
        <dbReference type="Pfam" id="PF08281"/>
    </source>
</evidence>
<evidence type="ECO:0000259" key="5">
    <source>
        <dbReference type="Pfam" id="PF04542"/>
    </source>
</evidence>
<feature type="domain" description="RNA polymerase sigma-70 region 2" evidence="5">
    <location>
        <begin position="22"/>
        <end position="88"/>
    </location>
</feature>
<proteinExistence type="inferred from homology"/>
<dbReference type="PANTHER" id="PTHR43133:SF46">
    <property type="entry name" value="RNA POLYMERASE SIGMA-70 FACTOR ECF SUBFAMILY"/>
    <property type="match status" value="1"/>
</dbReference>
<accession>A0A1M5TEC3</accession>
<dbReference type="Pfam" id="PF04542">
    <property type="entry name" value="Sigma70_r2"/>
    <property type="match status" value="1"/>
</dbReference>
<keyword evidence="4" id="KW-0804">Transcription</keyword>
<dbReference type="Gene3D" id="1.10.10.10">
    <property type="entry name" value="Winged helix-like DNA-binding domain superfamily/Winged helix DNA-binding domain"/>
    <property type="match status" value="1"/>
</dbReference>
<sequence length="187" mass="21911">MSRHYDLFERCKQGEPKAQRMLYDLFKGKLMGLCRRYTRDREQAQDVLQDAFVKIFTNLNQLASPEKLEAWMKATVVHTAINQYHRTKKHDMIFTPATENENQDGAELYTDIQNFSDEYLLTLINELPDGCRVVFNLFAIEGYSHAEIADMLQVTEGTSRSQFHHAKLLLKKKLKCQNLTHYYEKLA</sequence>
<evidence type="ECO:0000313" key="8">
    <source>
        <dbReference type="Proteomes" id="UP000184212"/>
    </source>
</evidence>
<dbReference type="AlphaFoldDB" id="A0A1M5TEC3"/>
<dbReference type="InterPro" id="IPR036388">
    <property type="entry name" value="WH-like_DNA-bd_sf"/>
</dbReference>
<name>A0A1M5TEC3_9BACT</name>
<dbReference type="PANTHER" id="PTHR43133">
    <property type="entry name" value="RNA POLYMERASE ECF-TYPE SIGMA FACTO"/>
    <property type="match status" value="1"/>
</dbReference>
<dbReference type="STRING" id="947013.SAMN04488109_4027"/>